<sequence>MNYRIACPEVPQDHVWKKEEVVIGQQFGNQETTSSFDQKQPEPPLIKEEQQELCQHEGQVIQKQEHASFLVNSPEETDSCDPEPHRNQPLCQNSTKSENQDQDGYRNENSEPSSNEELTQNKNVSKPKITKTM</sequence>
<name>A0A1A8IZ62_NOTKU</name>
<organism evidence="2">
    <name type="scientific">Nothobranchius kuhntae</name>
    <name type="common">Beira killifish</name>
    <dbReference type="NCBI Taxonomy" id="321403"/>
    <lineage>
        <taxon>Eukaryota</taxon>
        <taxon>Metazoa</taxon>
        <taxon>Chordata</taxon>
        <taxon>Craniata</taxon>
        <taxon>Vertebrata</taxon>
        <taxon>Euteleostomi</taxon>
        <taxon>Actinopterygii</taxon>
        <taxon>Neopterygii</taxon>
        <taxon>Teleostei</taxon>
        <taxon>Neoteleostei</taxon>
        <taxon>Acanthomorphata</taxon>
        <taxon>Ovalentaria</taxon>
        <taxon>Atherinomorphae</taxon>
        <taxon>Cyprinodontiformes</taxon>
        <taxon>Nothobranchiidae</taxon>
        <taxon>Nothobranchius</taxon>
    </lineage>
</organism>
<reference evidence="2" key="2">
    <citation type="submission" date="2016-06" db="EMBL/GenBank/DDBJ databases">
        <title>The genome of a short-lived fish provides insights into sex chromosome evolution and the genetic control of aging.</title>
        <authorList>
            <person name="Reichwald K."/>
            <person name="Felder M."/>
            <person name="Petzold A."/>
            <person name="Koch P."/>
            <person name="Groth M."/>
            <person name="Platzer M."/>
        </authorList>
    </citation>
    <scope>NUCLEOTIDE SEQUENCE</scope>
    <source>
        <tissue evidence="2">Brain</tissue>
    </source>
</reference>
<dbReference type="AlphaFoldDB" id="A0A1A8IZ62"/>
<accession>A0A1A8IZ62</accession>
<evidence type="ECO:0000313" key="2">
    <source>
        <dbReference type="EMBL" id="SBR02670.1"/>
    </source>
</evidence>
<proteinExistence type="predicted"/>
<evidence type="ECO:0000256" key="1">
    <source>
        <dbReference type="SAM" id="MobiDB-lite"/>
    </source>
</evidence>
<feature type="compositionally biased region" description="Polar residues" evidence="1">
    <location>
        <begin position="26"/>
        <end position="38"/>
    </location>
</feature>
<dbReference type="EMBL" id="HAED01016225">
    <property type="protein sequence ID" value="SBR02670.1"/>
    <property type="molecule type" value="Transcribed_RNA"/>
</dbReference>
<protein>
    <submittedName>
        <fullName evidence="2">Uncharacterized protein</fullName>
    </submittedName>
</protein>
<gene>
    <name evidence="2" type="primary">Nfu_g_1_016650</name>
</gene>
<reference evidence="2" key="1">
    <citation type="submission" date="2016-05" db="EMBL/GenBank/DDBJ databases">
        <authorList>
            <person name="Lavstsen T."/>
            <person name="Jespersen J.S."/>
        </authorList>
    </citation>
    <scope>NUCLEOTIDE SEQUENCE</scope>
    <source>
        <tissue evidence="2">Brain</tissue>
    </source>
</reference>
<feature type="region of interest" description="Disordered" evidence="1">
    <location>
        <begin position="26"/>
        <end position="133"/>
    </location>
</feature>